<dbReference type="InterPro" id="IPR024109">
    <property type="entry name" value="Trp-tRNA-ligase_bac-type"/>
</dbReference>
<dbReference type="EC" id="6.1.1.2" evidence="8"/>
<name>A0A0G0VDQ5_9BACT</name>
<organism evidence="10 11">
    <name type="scientific">Candidatus Uhrbacteria bacterium GW2011_GWC1_41_20</name>
    <dbReference type="NCBI Taxonomy" id="1618983"/>
    <lineage>
        <taxon>Bacteria</taxon>
        <taxon>Candidatus Uhriibacteriota</taxon>
    </lineage>
</organism>
<evidence type="ECO:0000256" key="4">
    <source>
        <dbReference type="ARBA" id="ARBA00022840"/>
    </source>
</evidence>
<dbReference type="EMBL" id="LCAW01000024">
    <property type="protein sequence ID" value="KKR97786.1"/>
    <property type="molecule type" value="Genomic_DNA"/>
</dbReference>
<feature type="binding site" evidence="8">
    <location>
        <begin position="154"/>
        <end position="156"/>
    </location>
    <ligand>
        <name>ATP</name>
        <dbReference type="ChEBI" id="CHEBI:30616"/>
    </ligand>
</feature>
<comment type="caution">
    <text evidence="10">The sequence shown here is derived from an EMBL/GenBank/DDBJ whole genome shotgun (WGS) entry which is preliminary data.</text>
</comment>
<keyword evidence="2 8" id="KW-0436">Ligase</keyword>
<evidence type="ECO:0000256" key="3">
    <source>
        <dbReference type="ARBA" id="ARBA00022741"/>
    </source>
</evidence>
<comment type="subunit">
    <text evidence="8">Homodimer.</text>
</comment>
<dbReference type="InterPro" id="IPR050203">
    <property type="entry name" value="Trp-tRNA_synthetase"/>
</dbReference>
<evidence type="ECO:0000256" key="8">
    <source>
        <dbReference type="HAMAP-Rule" id="MF_00140"/>
    </source>
</evidence>
<comment type="function">
    <text evidence="8">Catalyzes the attachment of tryptophan to tRNA(Trp).</text>
</comment>
<accession>A0A0G0VDQ5</accession>
<comment type="catalytic activity">
    <reaction evidence="7 8">
        <text>tRNA(Trp) + L-tryptophan + ATP = L-tryptophyl-tRNA(Trp) + AMP + diphosphate + H(+)</text>
        <dbReference type="Rhea" id="RHEA:24080"/>
        <dbReference type="Rhea" id="RHEA-COMP:9671"/>
        <dbReference type="Rhea" id="RHEA-COMP:9705"/>
        <dbReference type="ChEBI" id="CHEBI:15378"/>
        <dbReference type="ChEBI" id="CHEBI:30616"/>
        <dbReference type="ChEBI" id="CHEBI:33019"/>
        <dbReference type="ChEBI" id="CHEBI:57912"/>
        <dbReference type="ChEBI" id="CHEBI:78442"/>
        <dbReference type="ChEBI" id="CHEBI:78535"/>
        <dbReference type="ChEBI" id="CHEBI:456215"/>
        <dbReference type="EC" id="6.1.1.2"/>
    </reaction>
</comment>
<evidence type="ECO:0000256" key="6">
    <source>
        <dbReference type="ARBA" id="ARBA00023146"/>
    </source>
</evidence>
<keyword evidence="3 8" id="KW-0547">Nucleotide-binding</keyword>
<dbReference type="InterPro" id="IPR001412">
    <property type="entry name" value="aa-tRNA-synth_I_CS"/>
</dbReference>
<dbReference type="HAMAP" id="MF_00140_B">
    <property type="entry name" value="Trp_tRNA_synth_B"/>
    <property type="match status" value="1"/>
</dbReference>
<dbReference type="GO" id="GO:0004830">
    <property type="term" value="F:tryptophan-tRNA ligase activity"/>
    <property type="evidence" value="ECO:0007669"/>
    <property type="project" value="UniProtKB-UniRule"/>
</dbReference>
<gene>
    <name evidence="8" type="primary">trpS</name>
    <name evidence="10" type="ORF">UU50_C0024G0006</name>
</gene>
<dbReference type="NCBIfam" id="TIGR00233">
    <property type="entry name" value="trpS"/>
    <property type="match status" value="1"/>
</dbReference>
<dbReference type="Proteomes" id="UP000033930">
    <property type="component" value="Unassembled WGS sequence"/>
</dbReference>
<protein>
    <recommendedName>
        <fullName evidence="8">Tryptophan--tRNA ligase</fullName>
        <ecNumber evidence="8">6.1.1.2</ecNumber>
    </recommendedName>
    <alternativeName>
        <fullName evidence="8">Tryptophanyl-tRNA synthetase</fullName>
        <shortName evidence="8">TrpRS</shortName>
    </alternativeName>
</protein>
<feature type="binding site" evidence="8">
    <location>
        <begin position="26"/>
        <end position="27"/>
    </location>
    <ligand>
        <name>ATP</name>
        <dbReference type="ChEBI" id="CHEBI:30616"/>
    </ligand>
</feature>
<evidence type="ECO:0000313" key="10">
    <source>
        <dbReference type="EMBL" id="KKR97786.1"/>
    </source>
</evidence>
<dbReference type="CDD" id="cd00806">
    <property type="entry name" value="TrpRS_core"/>
    <property type="match status" value="1"/>
</dbReference>
<dbReference type="Gene3D" id="3.40.50.620">
    <property type="entry name" value="HUPs"/>
    <property type="match status" value="1"/>
</dbReference>
<evidence type="ECO:0000256" key="5">
    <source>
        <dbReference type="ARBA" id="ARBA00022917"/>
    </source>
</evidence>
<feature type="binding site" evidence="8">
    <location>
        <position position="193"/>
    </location>
    <ligand>
        <name>ATP</name>
        <dbReference type="ChEBI" id="CHEBI:30616"/>
    </ligand>
</feature>
<dbReference type="InterPro" id="IPR002306">
    <property type="entry name" value="Trp-tRNA-ligase"/>
</dbReference>
<dbReference type="GO" id="GO:0005524">
    <property type="term" value="F:ATP binding"/>
    <property type="evidence" value="ECO:0007669"/>
    <property type="project" value="UniProtKB-UniRule"/>
</dbReference>
<sequence length="336" mass="37302">MSYSYSDPFPMRVLTGIQPTNVLHIGNLFGALIPALELQKENDLYMMIADYHAITVPHEAHALNESILTVAAAYLAVGIDPTKTVLFQQSQISAHTELAWILETIAYMGEAKRMTQFKDKSGDKQDNVSVGLFAYPILMAADILLYDAKNVPVGHDQKQHLELARDLAQRFNSSHGQTFVVPDPLICKHGARLKSLTEPDKKMSKSAASAKSYISLMDDPDLIHKKIRSAVTDSQQLITFDESREGLYNLLTIFSLATGRPADEIANEYIEKGMKELKDNLSEVLCSYLLPIQTKMKKLLGDKQELTRIINNGSASAKKVADAKLKEVKKKIGVIL</sequence>
<evidence type="ECO:0000256" key="1">
    <source>
        <dbReference type="ARBA" id="ARBA00005594"/>
    </source>
</evidence>
<feature type="short sequence motif" description="'KMSKS' region" evidence="8">
    <location>
        <begin position="202"/>
        <end position="206"/>
    </location>
</feature>
<proteinExistence type="inferred from homology"/>
<dbReference type="InterPro" id="IPR002305">
    <property type="entry name" value="aa-tRNA-synth_Ic"/>
</dbReference>
<dbReference type="Gene3D" id="1.10.240.10">
    <property type="entry name" value="Tyrosyl-Transfer RNA Synthetase"/>
    <property type="match status" value="1"/>
</dbReference>
<feature type="binding site" evidence="8">
    <location>
        <begin position="18"/>
        <end position="20"/>
    </location>
    <ligand>
        <name>ATP</name>
        <dbReference type="ChEBI" id="CHEBI:30616"/>
    </ligand>
</feature>
<comment type="similarity">
    <text evidence="1 8 9">Belongs to the class-I aminoacyl-tRNA synthetase family.</text>
</comment>
<dbReference type="GO" id="GO:0006436">
    <property type="term" value="P:tryptophanyl-tRNA aminoacylation"/>
    <property type="evidence" value="ECO:0007669"/>
    <property type="project" value="UniProtKB-UniRule"/>
</dbReference>
<comment type="subcellular location">
    <subcellularLocation>
        <location evidence="8">Cytoplasm</location>
    </subcellularLocation>
</comment>
<keyword evidence="6 8" id="KW-0030">Aminoacyl-tRNA synthetase</keyword>
<dbReference type="FunFam" id="1.10.240.10:FF:000002">
    <property type="entry name" value="Tryptophan--tRNA ligase"/>
    <property type="match status" value="1"/>
</dbReference>
<dbReference type="PANTHER" id="PTHR43766">
    <property type="entry name" value="TRYPTOPHAN--TRNA LIGASE, MITOCHONDRIAL"/>
    <property type="match status" value="1"/>
</dbReference>
<dbReference type="Pfam" id="PF00579">
    <property type="entry name" value="tRNA-synt_1b"/>
    <property type="match status" value="1"/>
</dbReference>
<evidence type="ECO:0000313" key="11">
    <source>
        <dbReference type="Proteomes" id="UP000033930"/>
    </source>
</evidence>
<evidence type="ECO:0000256" key="7">
    <source>
        <dbReference type="ARBA" id="ARBA00049929"/>
    </source>
</evidence>
<evidence type="ECO:0000256" key="2">
    <source>
        <dbReference type="ARBA" id="ARBA00022598"/>
    </source>
</evidence>
<keyword evidence="5 8" id="KW-0648">Protein biosynthesis</keyword>
<evidence type="ECO:0000256" key="9">
    <source>
        <dbReference type="RuleBase" id="RU363036"/>
    </source>
</evidence>
<dbReference type="PRINTS" id="PR01039">
    <property type="entry name" value="TRNASYNTHTRP"/>
</dbReference>
<dbReference type="PROSITE" id="PS00178">
    <property type="entry name" value="AA_TRNA_LIGASE_I"/>
    <property type="match status" value="1"/>
</dbReference>
<keyword evidence="8" id="KW-0963">Cytoplasm</keyword>
<reference evidence="10 11" key="1">
    <citation type="journal article" date="2015" name="Nature">
        <title>rRNA introns, odd ribosomes, and small enigmatic genomes across a large radiation of phyla.</title>
        <authorList>
            <person name="Brown C.T."/>
            <person name="Hug L.A."/>
            <person name="Thomas B.C."/>
            <person name="Sharon I."/>
            <person name="Castelle C.J."/>
            <person name="Singh A."/>
            <person name="Wilkins M.J."/>
            <person name="Williams K.H."/>
            <person name="Banfield J.F."/>
        </authorList>
    </citation>
    <scope>NUCLEOTIDE SEQUENCE [LARGE SCALE GENOMIC DNA]</scope>
</reference>
<feature type="binding site" evidence="8">
    <location>
        <begin position="202"/>
        <end position="206"/>
    </location>
    <ligand>
        <name>ATP</name>
        <dbReference type="ChEBI" id="CHEBI:30616"/>
    </ligand>
</feature>
<feature type="binding site" evidence="8">
    <location>
        <position position="142"/>
    </location>
    <ligand>
        <name>L-tryptophan</name>
        <dbReference type="ChEBI" id="CHEBI:57912"/>
    </ligand>
</feature>
<dbReference type="SUPFAM" id="SSF52374">
    <property type="entry name" value="Nucleotidylyl transferase"/>
    <property type="match status" value="1"/>
</dbReference>
<dbReference type="GO" id="GO:0005829">
    <property type="term" value="C:cytosol"/>
    <property type="evidence" value="ECO:0007669"/>
    <property type="project" value="TreeGrafter"/>
</dbReference>
<dbReference type="AlphaFoldDB" id="A0A0G0VDQ5"/>
<dbReference type="PANTHER" id="PTHR43766:SF1">
    <property type="entry name" value="TRYPTOPHAN--TRNA LIGASE, MITOCHONDRIAL"/>
    <property type="match status" value="1"/>
</dbReference>
<dbReference type="InterPro" id="IPR014729">
    <property type="entry name" value="Rossmann-like_a/b/a_fold"/>
</dbReference>
<keyword evidence="4 8" id="KW-0067">ATP-binding</keyword>
<feature type="short sequence motif" description="'HIGH' region" evidence="8">
    <location>
        <begin position="19"/>
        <end position="27"/>
    </location>
</feature>
<dbReference type="PATRIC" id="fig|1618983.3.peg.849"/>